<keyword evidence="1 2" id="KW-0238">DNA-binding</keyword>
<dbReference type="InterPro" id="IPR036271">
    <property type="entry name" value="Tet_transcr_reg_TetR-rel_C_sf"/>
</dbReference>
<accession>A0A2A2HZT0</accession>
<proteinExistence type="predicted"/>
<evidence type="ECO:0000313" key="4">
    <source>
        <dbReference type="EMBL" id="PAV24852.1"/>
    </source>
</evidence>
<dbReference type="GO" id="GO:0003700">
    <property type="term" value="F:DNA-binding transcription factor activity"/>
    <property type="evidence" value="ECO:0007669"/>
    <property type="project" value="TreeGrafter"/>
</dbReference>
<dbReference type="SUPFAM" id="SSF48498">
    <property type="entry name" value="Tetracyclin repressor-like, C-terminal domain"/>
    <property type="match status" value="1"/>
</dbReference>
<evidence type="ECO:0000256" key="1">
    <source>
        <dbReference type="ARBA" id="ARBA00023125"/>
    </source>
</evidence>
<dbReference type="GO" id="GO:0000976">
    <property type="term" value="F:transcription cis-regulatory region binding"/>
    <property type="evidence" value="ECO:0007669"/>
    <property type="project" value="TreeGrafter"/>
</dbReference>
<dbReference type="InterPro" id="IPR001647">
    <property type="entry name" value="HTH_TetR"/>
</dbReference>
<dbReference type="Pfam" id="PF16295">
    <property type="entry name" value="TetR_C_10"/>
    <property type="match status" value="1"/>
</dbReference>
<keyword evidence="5" id="KW-1185">Reference proteome</keyword>
<dbReference type="PANTHER" id="PTHR30055:SF207">
    <property type="entry name" value="HTH-TYPE TRANSCRIPTIONAL REPRESSOR FATR"/>
    <property type="match status" value="1"/>
</dbReference>
<dbReference type="InterPro" id="IPR009057">
    <property type="entry name" value="Homeodomain-like_sf"/>
</dbReference>
<dbReference type="RefSeq" id="WP_095612066.1">
    <property type="nucleotide sequence ID" value="NZ_NMPM01000099.1"/>
</dbReference>
<feature type="domain" description="HTH tetR-type" evidence="3">
    <location>
        <begin position="11"/>
        <end position="71"/>
    </location>
</feature>
<dbReference type="EMBL" id="NMPM01000099">
    <property type="protein sequence ID" value="PAV24852.1"/>
    <property type="molecule type" value="Genomic_DNA"/>
</dbReference>
<dbReference type="Gene3D" id="1.10.357.10">
    <property type="entry name" value="Tetracycline Repressor, domain 2"/>
    <property type="match status" value="1"/>
</dbReference>
<comment type="caution">
    <text evidence="4">The sequence shown here is derived from an EMBL/GenBank/DDBJ whole genome shotgun (WGS) entry which is preliminary data.</text>
</comment>
<feature type="DNA-binding region" description="H-T-H motif" evidence="2">
    <location>
        <begin position="34"/>
        <end position="53"/>
    </location>
</feature>
<dbReference type="SUPFAM" id="SSF46689">
    <property type="entry name" value="Homeodomain-like"/>
    <property type="match status" value="1"/>
</dbReference>
<dbReference type="Proteomes" id="UP000218332">
    <property type="component" value="Unassembled WGS sequence"/>
</dbReference>
<name>A0A2A2HZT0_9GAMM</name>
<evidence type="ECO:0000256" key="2">
    <source>
        <dbReference type="PROSITE-ProRule" id="PRU00335"/>
    </source>
</evidence>
<dbReference type="PANTHER" id="PTHR30055">
    <property type="entry name" value="HTH-TYPE TRANSCRIPTIONAL REGULATOR RUTR"/>
    <property type="match status" value="1"/>
</dbReference>
<gene>
    <name evidence="4" type="ORF">CF392_14000</name>
</gene>
<dbReference type="InterPro" id="IPR032551">
    <property type="entry name" value="BscR_C"/>
</dbReference>
<organism evidence="4 5">
    <name type="scientific">Tamilnaduibacter salinus</name>
    <dbReference type="NCBI Taxonomy" id="1484056"/>
    <lineage>
        <taxon>Bacteria</taxon>
        <taxon>Pseudomonadati</taxon>
        <taxon>Pseudomonadota</taxon>
        <taxon>Gammaproteobacteria</taxon>
        <taxon>Pseudomonadales</taxon>
        <taxon>Marinobacteraceae</taxon>
        <taxon>Tamilnaduibacter</taxon>
    </lineage>
</organism>
<protein>
    <submittedName>
        <fullName evidence="4">TetR family transcriptional regulator</fullName>
    </submittedName>
</protein>
<dbReference type="PRINTS" id="PR00455">
    <property type="entry name" value="HTHTETR"/>
</dbReference>
<reference evidence="4 5" key="1">
    <citation type="submission" date="2017-07" db="EMBL/GenBank/DDBJ databases">
        <title>Tamlnaduibacter salinus (Mi-7) genome sequencing.</title>
        <authorList>
            <person name="Verma A."/>
            <person name="Krishnamurthi S."/>
        </authorList>
    </citation>
    <scope>NUCLEOTIDE SEQUENCE [LARGE SCALE GENOMIC DNA]</scope>
    <source>
        <strain evidence="4 5">Mi-7</strain>
    </source>
</reference>
<evidence type="ECO:0000259" key="3">
    <source>
        <dbReference type="PROSITE" id="PS50977"/>
    </source>
</evidence>
<evidence type="ECO:0000313" key="5">
    <source>
        <dbReference type="Proteomes" id="UP000218332"/>
    </source>
</evidence>
<dbReference type="InterPro" id="IPR050109">
    <property type="entry name" value="HTH-type_TetR-like_transc_reg"/>
</dbReference>
<dbReference type="AlphaFoldDB" id="A0A2A2HZT0"/>
<dbReference type="PROSITE" id="PS50977">
    <property type="entry name" value="HTH_TETR_2"/>
    <property type="match status" value="1"/>
</dbReference>
<sequence length="205" mass="23059">MPAPQHLRNEDNKPDRIIKAALEVFAEHGLHGTPVPPIARKAGVGVGTLYRYFENKEALVNAVFRDTKQRLKDHLTDGVDLNEPSRALFNELWDRLTGFARQNPAAFRFLEMQDHHAYLDNDSRQIERSLLVPIGMMILQGQQNGLLNPQLRADIAIALFWGGFVGIFKAEAQGYLTIGDADLLTARDACWQAIRHHPKSEGITQ</sequence>
<dbReference type="Pfam" id="PF00440">
    <property type="entry name" value="TetR_N"/>
    <property type="match status" value="1"/>
</dbReference>